<dbReference type="Proteomes" id="UP000475037">
    <property type="component" value="Unassembled WGS sequence"/>
</dbReference>
<dbReference type="PANTHER" id="PTHR31980">
    <property type="entry name" value="PROTEIN FAM220A"/>
    <property type="match status" value="1"/>
</dbReference>
<dbReference type="EMBL" id="VOAJ01006188">
    <property type="protein sequence ID" value="KAF0872855.1"/>
    <property type="molecule type" value="Genomic_DNA"/>
</dbReference>
<feature type="non-terminal residue" evidence="3">
    <location>
        <position position="103"/>
    </location>
</feature>
<feature type="domain" description="SIPAR" evidence="2">
    <location>
        <begin position="2"/>
        <end position="95"/>
    </location>
</feature>
<evidence type="ECO:0000256" key="1">
    <source>
        <dbReference type="SAM" id="MobiDB-lite"/>
    </source>
</evidence>
<accession>A0A6G1ABA2</accession>
<feature type="region of interest" description="Disordered" evidence="1">
    <location>
        <begin position="1"/>
        <end position="21"/>
    </location>
</feature>
<dbReference type="EMBL" id="VOAJ01006188">
    <property type="protein sequence ID" value="KAF0872854.1"/>
    <property type="molecule type" value="Genomic_DNA"/>
</dbReference>
<dbReference type="GO" id="GO:0005634">
    <property type="term" value="C:nucleus"/>
    <property type="evidence" value="ECO:0007669"/>
    <property type="project" value="TreeGrafter"/>
</dbReference>
<protein>
    <submittedName>
        <fullName evidence="3">F220A protein</fullName>
    </submittedName>
</protein>
<evidence type="ECO:0000313" key="4">
    <source>
        <dbReference type="EMBL" id="KAF0872855.1"/>
    </source>
</evidence>
<gene>
    <name evidence="3" type="primary">Fam220a_2</name>
    <name evidence="4" type="synonym">Fam220a_1</name>
    <name evidence="4" type="ORF">FOF47_R22775</name>
    <name evidence="3" type="ORF">FOF47_R22776</name>
</gene>
<evidence type="ECO:0000313" key="3">
    <source>
        <dbReference type="EMBL" id="KAF0872854.1"/>
    </source>
</evidence>
<comment type="caution">
    <text evidence="3">The sequence shown here is derived from an EMBL/GenBank/DDBJ whole genome shotgun (WGS) entry which is preliminary data.</text>
</comment>
<reference evidence="3 5" key="1">
    <citation type="submission" date="2019-11" db="EMBL/GenBank/DDBJ databases">
        <authorList>
            <person name="Yang C."/>
            <person name="Li F."/>
        </authorList>
    </citation>
    <scope>NUCLEOTIDE SEQUENCE [LARGE SCALE GENOMIC DNA]</scope>
    <source>
        <strain evidence="3">KB4526</strain>
        <tissue evidence="3">Muscle</tissue>
    </source>
</reference>
<name>A0A6G1ABA2_CROCR</name>
<evidence type="ECO:0000313" key="5">
    <source>
        <dbReference type="Proteomes" id="UP000475037"/>
    </source>
</evidence>
<sequence>QKLSEVGISEEEPPSALLEGRDSESKLSCLHFVLSTLLCTCPEVFLNDETECVFPGHSKPTFSEQIEHKKTISHVKSTSAYLQITLGLLALAALEVANPLCHS</sequence>
<dbReference type="Pfam" id="PF15487">
    <property type="entry name" value="FAM220"/>
    <property type="match status" value="1"/>
</dbReference>
<feature type="non-terminal residue" evidence="3">
    <location>
        <position position="1"/>
    </location>
</feature>
<dbReference type="AlphaFoldDB" id="A0A6G1ABA2"/>
<dbReference type="GO" id="GO:0000122">
    <property type="term" value="P:negative regulation of transcription by RNA polymerase II"/>
    <property type="evidence" value="ECO:0007669"/>
    <property type="project" value="TreeGrafter"/>
</dbReference>
<evidence type="ECO:0000259" key="2">
    <source>
        <dbReference type="Pfam" id="PF15487"/>
    </source>
</evidence>
<dbReference type="GO" id="GO:0097677">
    <property type="term" value="F:STAT family protein binding"/>
    <property type="evidence" value="ECO:0007669"/>
    <property type="project" value="TreeGrafter"/>
</dbReference>
<keyword evidence="5" id="KW-1185">Reference proteome</keyword>
<proteinExistence type="predicted"/>
<organism evidence="3 5">
    <name type="scientific">Crocuta crocuta</name>
    <name type="common">Spotted hyena</name>
    <dbReference type="NCBI Taxonomy" id="9678"/>
    <lineage>
        <taxon>Eukaryota</taxon>
        <taxon>Metazoa</taxon>
        <taxon>Chordata</taxon>
        <taxon>Craniata</taxon>
        <taxon>Vertebrata</taxon>
        <taxon>Euteleostomi</taxon>
        <taxon>Mammalia</taxon>
        <taxon>Eutheria</taxon>
        <taxon>Laurasiatheria</taxon>
        <taxon>Carnivora</taxon>
        <taxon>Feliformia</taxon>
        <taxon>Hyaenidae</taxon>
        <taxon>Crocuta</taxon>
    </lineage>
</organism>
<dbReference type="PANTHER" id="PTHR31980:SF1">
    <property type="entry name" value="PROTEIN FAM220A"/>
    <property type="match status" value="1"/>
</dbReference>
<dbReference type="InterPro" id="IPR029155">
    <property type="entry name" value="SIPAR"/>
</dbReference>
<dbReference type="InterPro" id="IPR040355">
    <property type="entry name" value="FAM220A"/>
</dbReference>